<dbReference type="PANTHER" id="PTHR15160:SF1">
    <property type="entry name" value="VON HIPPEL-LINDAU DISEASE TUMOR SUPPRESSOR"/>
    <property type="match status" value="1"/>
</dbReference>
<dbReference type="PANTHER" id="PTHR15160">
    <property type="entry name" value="VON HIPPEL-LINDAU PROTEIN"/>
    <property type="match status" value="1"/>
</dbReference>
<evidence type="ECO:0000313" key="3">
    <source>
        <dbReference type="EMBL" id="AFK79130.1"/>
    </source>
</evidence>
<dbReference type="InterPro" id="IPR003729">
    <property type="entry name" value="Bi_nuclease_dom"/>
</dbReference>
<dbReference type="Gene3D" id="3.10.690.10">
    <property type="entry name" value="Bifunctional nuclease domain"/>
    <property type="match status" value="1"/>
</dbReference>
<reference evidence="3" key="1">
    <citation type="submission" date="2012-04" db="EMBL/GenBank/DDBJ databases">
        <title>Characterization of mineral phosphate solubilization trait from soil metagenome.</title>
        <authorList>
            <person name="Chhabra S."/>
            <person name="Brazil D."/>
            <person name="Morrissey J."/>
            <person name="Burke J."/>
            <person name="O'Gara F."/>
            <person name="Dowling D."/>
        </authorList>
    </citation>
    <scope>NUCLEOTIDE SEQUENCE</scope>
</reference>
<organism evidence="3">
    <name type="scientific">uncultured bacterium F39-01</name>
    <dbReference type="NCBI Taxonomy" id="1191434"/>
    <lineage>
        <taxon>Bacteria</taxon>
        <taxon>environmental samples</taxon>
    </lineage>
</organism>
<dbReference type="PROSITE" id="PS51658">
    <property type="entry name" value="BFN"/>
    <property type="match status" value="1"/>
</dbReference>
<protein>
    <recommendedName>
        <fullName evidence="2">BFN domain-containing protein</fullName>
    </recommendedName>
</protein>
<sequence length="163" mass="18081">MEIEVKIRALMMDPNSGTPIIILKDVQGDTMLPIWVGAYEANAIALEIEKIAPPRPMTHDLLRNLITELGIQVERVVVTSLRDNTFFAVIEMRNSDGDRLVLDSRPSDAIALALRADCPIYVDMEVIKASQHTLPTEEVEEIEATTGEEDWPDVIGEAGDLPM</sequence>
<name>I3VIC4_9BACT</name>
<dbReference type="InterPro" id="IPR036104">
    <property type="entry name" value="BFN_sf"/>
</dbReference>
<dbReference type="SUPFAM" id="SSF103256">
    <property type="entry name" value="Hypothetical protein TM0160"/>
    <property type="match status" value="1"/>
</dbReference>
<evidence type="ECO:0000256" key="1">
    <source>
        <dbReference type="SAM" id="MobiDB-lite"/>
    </source>
</evidence>
<dbReference type="Pfam" id="PF02577">
    <property type="entry name" value="BFN_dom"/>
    <property type="match status" value="1"/>
</dbReference>
<evidence type="ECO:0000259" key="2">
    <source>
        <dbReference type="PROSITE" id="PS51658"/>
    </source>
</evidence>
<dbReference type="EMBL" id="JQ970523">
    <property type="protein sequence ID" value="AFK79130.1"/>
    <property type="molecule type" value="Genomic_DNA"/>
</dbReference>
<proteinExistence type="predicted"/>
<dbReference type="GO" id="GO:0004518">
    <property type="term" value="F:nuclease activity"/>
    <property type="evidence" value="ECO:0007669"/>
    <property type="project" value="InterPro"/>
</dbReference>
<dbReference type="AlphaFoldDB" id="I3VIC4"/>
<accession>I3VIC4</accession>
<feature type="domain" description="BFN" evidence="2">
    <location>
        <begin position="2"/>
        <end position="134"/>
    </location>
</feature>
<feature type="region of interest" description="Disordered" evidence="1">
    <location>
        <begin position="144"/>
        <end position="163"/>
    </location>
</feature>